<evidence type="ECO:0000256" key="10">
    <source>
        <dbReference type="SAM" id="Phobius"/>
    </source>
</evidence>
<evidence type="ECO:0000313" key="11">
    <source>
        <dbReference type="EMBL" id="MBB5660671.1"/>
    </source>
</evidence>
<proteinExistence type="inferred from homology"/>
<evidence type="ECO:0000256" key="7">
    <source>
        <dbReference type="ARBA" id="ARBA00022927"/>
    </source>
</evidence>
<comment type="similarity">
    <text evidence="2">Belongs to the GSP M family.</text>
</comment>
<evidence type="ECO:0000256" key="3">
    <source>
        <dbReference type="ARBA" id="ARBA00022448"/>
    </source>
</evidence>
<evidence type="ECO:0000256" key="9">
    <source>
        <dbReference type="ARBA" id="ARBA00023136"/>
    </source>
</evidence>
<feature type="transmembrane region" description="Helical" evidence="10">
    <location>
        <begin position="17"/>
        <end position="40"/>
    </location>
</feature>
<dbReference type="Pfam" id="PF04612">
    <property type="entry name" value="T2SSM"/>
    <property type="match status" value="1"/>
</dbReference>
<dbReference type="Proteomes" id="UP000548978">
    <property type="component" value="Unassembled WGS sequence"/>
</dbReference>
<dbReference type="EMBL" id="JACIJB010000004">
    <property type="protein sequence ID" value="MBB5660671.1"/>
    <property type="molecule type" value="Genomic_DNA"/>
</dbReference>
<comment type="caution">
    <text evidence="11">The sequence shown here is derived from an EMBL/GenBank/DDBJ whole genome shotgun (WGS) entry which is preliminary data.</text>
</comment>
<keyword evidence="4" id="KW-1003">Cell membrane</keyword>
<gene>
    <name evidence="11" type="ORF">FHS65_001417</name>
</gene>
<name>A0A7W9A3B3_9CAUL</name>
<dbReference type="RefSeq" id="WP_123287791.1">
    <property type="nucleotide sequence ID" value="NZ_JACIJB010000004.1"/>
</dbReference>
<dbReference type="Gene3D" id="3.30.1360.100">
    <property type="entry name" value="General secretion pathway protein M, EpsM"/>
    <property type="match status" value="1"/>
</dbReference>
<keyword evidence="8 10" id="KW-1133">Transmembrane helix</keyword>
<reference evidence="11 12" key="1">
    <citation type="submission" date="2020-08" db="EMBL/GenBank/DDBJ databases">
        <title>Genomic Encyclopedia of Type Strains, Phase IV (KMG-IV): sequencing the most valuable type-strain genomes for metagenomic binning, comparative biology and taxonomic classification.</title>
        <authorList>
            <person name="Goeker M."/>
        </authorList>
    </citation>
    <scope>NUCLEOTIDE SEQUENCE [LARGE SCALE GENOMIC DNA]</scope>
    <source>
        <strain evidence="11 12">DSM 24448</strain>
    </source>
</reference>
<evidence type="ECO:0000256" key="6">
    <source>
        <dbReference type="ARBA" id="ARBA00022692"/>
    </source>
</evidence>
<protein>
    <submittedName>
        <fullName evidence="11">General secretion pathway protein M</fullName>
    </submittedName>
</protein>
<evidence type="ECO:0000313" key="12">
    <source>
        <dbReference type="Proteomes" id="UP000548978"/>
    </source>
</evidence>
<keyword evidence="5" id="KW-0997">Cell inner membrane</keyword>
<evidence type="ECO:0000256" key="8">
    <source>
        <dbReference type="ARBA" id="ARBA00022989"/>
    </source>
</evidence>
<dbReference type="InterPro" id="IPR007690">
    <property type="entry name" value="T2SS_GspM"/>
</dbReference>
<sequence length="155" mass="16096">MRAVTDWLAGRTPRERAMLIGLAVVVLGLVVFYGVVQPLYGWREAAAERRIEATEATRLIAAAEARIRPGATSDPARLAEVAGPLAEAQGLAVELSPGDDGGLAFAAQQAPTAALFSWLAALESQHGIEAVAISVTENADATLQAQGLLVSAPAR</sequence>
<dbReference type="GO" id="GO:0005886">
    <property type="term" value="C:plasma membrane"/>
    <property type="evidence" value="ECO:0007669"/>
    <property type="project" value="UniProtKB-SubCell"/>
</dbReference>
<keyword evidence="12" id="KW-1185">Reference proteome</keyword>
<dbReference type="GO" id="GO:0015628">
    <property type="term" value="P:protein secretion by the type II secretion system"/>
    <property type="evidence" value="ECO:0007669"/>
    <property type="project" value="InterPro"/>
</dbReference>
<dbReference type="GO" id="GO:0015627">
    <property type="term" value="C:type II protein secretion system complex"/>
    <property type="evidence" value="ECO:0007669"/>
    <property type="project" value="InterPro"/>
</dbReference>
<keyword evidence="9 10" id="KW-0472">Membrane</keyword>
<evidence type="ECO:0000256" key="5">
    <source>
        <dbReference type="ARBA" id="ARBA00022519"/>
    </source>
</evidence>
<organism evidence="11 12">
    <name type="scientific">Brevundimonas halotolerans</name>
    <dbReference type="NCBI Taxonomy" id="69670"/>
    <lineage>
        <taxon>Bacteria</taxon>
        <taxon>Pseudomonadati</taxon>
        <taxon>Pseudomonadota</taxon>
        <taxon>Alphaproteobacteria</taxon>
        <taxon>Caulobacterales</taxon>
        <taxon>Caulobacteraceae</taxon>
        <taxon>Brevundimonas</taxon>
    </lineage>
</organism>
<dbReference type="InterPro" id="IPR023229">
    <property type="entry name" value="T2SS_M_periplasmic_sf"/>
</dbReference>
<dbReference type="SUPFAM" id="SSF103054">
    <property type="entry name" value="General secretion pathway protein M, EpsM"/>
    <property type="match status" value="1"/>
</dbReference>
<keyword evidence="7" id="KW-0653">Protein transport</keyword>
<evidence type="ECO:0000256" key="2">
    <source>
        <dbReference type="ARBA" id="ARBA00010637"/>
    </source>
</evidence>
<evidence type="ECO:0000256" key="4">
    <source>
        <dbReference type="ARBA" id="ARBA00022475"/>
    </source>
</evidence>
<keyword evidence="6 10" id="KW-0812">Transmembrane</keyword>
<dbReference type="AlphaFoldDB" id="A0A7W9A3B3"/>
<keyword evidence="3" id="KW-0813">Transport</keyword>
<accession>A0A7W9A3B3</accession>
<comment type="subcellular location">
    <subcellularLocation>
        <location evidence="1">Cell inner membrane</location>
        <topology evidence="1">Single-pass membrane protein</topology>
    </subcellularLocation>
</comment>
<evidence type="ECO:0000256" key="1">
    <source>
        <dbReference type="ARBA" id="ARBA00004377"/>
    </source>
</evidence>